<feature type="transmembrane region" description="Helical" evidence="11">
    <location>
        <begin position="6"/>
        <end position="27"/>
    </location>
</feature>
<protein>
    <submittedName>
        <fullName evidence="13">Membrane-associated protease RseP (Regulator of RpoE activity)</fullName>
    </submittedName>
</protein>
<gene>
    <name evidence="13" type="ORF">J2S70_001538</name>
</gene>
<feature type="transmembrane region" description="Helical" evidence="11">
    <location>
        <begin position="121"/>
        <end position="148"/>
    </location>
</feature>
<keyword evidence="9" id="KW-0482">Metalloprotease</keyword>
<feature type="transmembrane region" description="Helical" evidence="11">
    <location>
        <begin position="405"/>
        <end position="426"/>
    </location>
</feature>
<dbReference type="GO" id="GO:0008233">
    <property type="term" value="F:peptidase activity"/>
    <property type="evidence" value="ECO:0007669"/>
    <property type="project" value="UniProtKB-KW"/>
</dbReference>
<comment type="subcellular location">
    <subcellularLocation>
        <location evidence="2">Membrane</location>
        <topology evidence="2">Multi-pass membrane protein</topology>
    </subcellularLocation>
</comment>
<dbReference type="SUPFAM" id="SSF50156">
    <property type="entry name" value="PDZ domain-like"/>
    <property type="match status" value="1"/>
</dbReference>
<evidence type="ECO:0000313" key="13">
    <source>
        <dbReference type="EMBL" id="MDP9806956.1"/>
    </source>
</evidence>
<keyword evidence="5 11" id="KW-0812">Transmembrane</keyword>
<evidence type="ECO:0000256" key="6">
    <source>
        <dbReference type="ARBA" id="ARBA00022801"/>
    </source>
</evidence>
<evidence type="ECO:0000256" key="7">
    <source>
        <dbReference type="ARBA" id="ARBA00022833"/>
    </source>
</evidence>
<keyword evidence="7" id="KW-0862">Zinc</keyword>
<evidence type="ECO:0000256" key="9">
    <source>
        <dbReference type="ARBA" id="ARBA00023049"/>
    </source>
</evidence>
<evidence type="ECO:0000259" key="12">
    <source>
        <dbReference type="Pfam" id="PF02163"/>
    </source>
</evidence>
<keyword evidence="14" id="KW-1185">Reference proteome</keyword>
<organism evidence="13 14">
    <name type="scientific">Trueperella bonasi</name>
    <dbReference type="NCBI Taxonomy" id="312286"/>
    <lineage>
        <taxon>Bacteria</taxon>
        <taxon>Bacillati</taxon>
        <taxon>Actinomycetota</taxon>
        <taxon>Actinomycetes</taxon>
        <taxon>Actinomycetales</taxon>
        <taxon>Actinomycetaceae</taxon>
        <taxon>Trueperella</taxon>
    </lineage>
</organism>
<dbReference type="Proteomes" id="UP001243212">
    <property type="component" value="Unassembled WGS sequence"/>
</dbReference>
<evidence type="ECO:0000256" key="5">
    <source>
        <dbReference type="ARBA" id="ARBA00022692"/>
    </source>
</evidence>
<reference evidence="13 14" key="1">
    <citation type="submission" date="2023-07" db="EMBL/GenBank/DDBJ databases">
        <title>Sequencing the genomes of 1000 actinobacteria strains.</title>
        <authorList>
            <person name="Klenk H.-P."/>
        </authorList>
    </citation>
    <scope>NUCLEOTIDE SEQUENCE [LARGE SCALE GENOMIC DNA]</scope>
    <source>
        <strain evidence="13 14">DSM 17163</strain>
    </source>
</reference>
<keyword evidence="8 11" id="KW-1133">Transmembrane helix</keyword>
<evidence type="ECO:0000256" key="10">
    <source>
        <dbReference type="ARBA" id="ARBA00023136"/>
    </source>
</evidence>
<keyword evidence="4 13" id="KW-0645">Protease</keyword>
<comment type="cofactor">
    <cofactor evidence="1">
        <name>Zn(2+)</name>
        <dbReference type="ChEBI" id="CHEBI:29105"/>
    </cofactor>
</comment>
<keyword evidence="6" id="KW-0378">Hydrolase</keyword>
<proteinExistence type="inferred from homology"/>
<accession>A0ABT9NHT3</accession>
<dbReference type="EMBL" id="JAUSQX010000001">
    <property type="protein sequence ID" value="MDP9806956.1"/>
    <property type="molecule type" value="Genomic_DNA"/>
</dbReference>
<name>A0ABT9NHT3_9ACTO</name>
<dbReference type="PANTHER" id="PTHR42837">
    <property type="entry name" value="REGULATOR OF SIGMA-E PROTEASE RSEP"/>
    <property type="match status" value="1"/>
</dbReference>
<dbReference type="InterPro" id="IPR004387">
    <property type="entry name" value="Pept_M50_Zn"/>
</dbReference>
<sequence>MGALPGIIFLIVGLLVSVGIHELGHLIPAKRFGVKVSQYFIGFGPTLWSTMRGGTEYGLKAIPLGGYVQMAGMLAPAKPGTRTYKNGQLTLAEEARRASAEDLSPGEEDRAFWRLPARQKLVVMFAGPVTNLILAGLLIGLVVSGFGLPALTNQVGAITPCVGQAQQCSTEHPPSPAADSALEVGDTVVAWGHTSTSNWEELSAAIANGGTGPVTVRIEREGEPIDVVVHPVLVERPVVENGQVVVDDAGEPHTHTVPYAGISPTSQRERQSVWQVPGYVWDFTIATGKVLVSLPMNLWNTAADLVTGAERDPTGVVGIVGVADIAGNISSSQGEGYGAVDRLGDLTLLLAGLNMSLFMFNMLPLLPLDGGHILGALIEGTRRKIAKVQGKPDPGPFDTARLLPLSYVVLAALIAMTVLLVVADILNPVV</sequence>
<dbReference type="Gene3D" id="2.30.42.10">
    <property type="match status" value="1"/>
</dbReference>
<dbReference type="CDD" id="cd06163">
    <property type="entry name" value="S2P-M50_PDZ_RseP-like"/>
    <property type="match status" value="1"/>
</dbReference>
<comment type="similarity">
    <text evidence="3">Belongs to the peptidase M50B family.</text>
</comment>
<dbReference type="Pfam" id="PF02163">
    <property type="entry name" value="Peptidase_M50"/>
    <property type="match status" value="1"/>
</dbReference>
<evidence type="ECO:0000313" key="14">
    <source>
        <dbReference type="Proteomes" id="UP001243212"/>
    </source>
</evidence>
<keyword evidence="10 11" id="KW-0472">Membrane</keyword>
<evidence type="ECO:0000256" key="8">
    <source>
        <dbReference type="ARBA" id="ARBA00022989"/>
    </source>
</evidence>
<evidence type="ECO:0000256" key="1">
    <source>
        <dbReference type="ARBA" id="ARBA00001947"/>
    </source>
</evidence>
<feature type="domain" description="Peptidase M50" evidence="12">
    <location>
        <begin position="10"/>
        <end position="389"/>
    </location>
</feature>
<dbReference type="PANTHER" id="PTHR42837:SF2">
    <property type="entry name" value="MEMBRANE METALLOPROTEASE ARASP2, CHLOROPLASTIC-RELATED"/>
    <property type="match status" value="1"/>
</dbReference>
<evidence type="ECO:0000256" key="4">
    <source>
        <dbReference type="ARBA" id="ARBA00022670"/>
    </source>
</evidence>
<comment type="caution">
    <text evidence="13">The sequence shown here is derived from an EMBL/GenBank/DDBJ whole genome shotgun (WGS) entry which is preliminary data.</text>
</comment>
<dbReference type="InterPro" id="IPR008915">
    <property type="entry name" value="Peptidase_M50"/>
</dbReference>
<evidence type="ECO:0000256" key="3">
    <source>
        <dbReference type="ARBA" id="ARBA00007931"/>
    </source>
</evidence>
<dbReference type="RefSeq" id="WP_307683138.1">
    <property type="nucleotide sequence ID" value="NZ_JAUSQX010000001.1"/>
</dbReference>
<dbReference type="InterPro" id="IPR036034">
    <property type="entry name" value="PDZ_sf"/>
</dbReference>
<evidence type="ECO:0000256" key="11">
    <source>
        <dbReference type="SAM" id="Phobius"/>
    </source>
</evidence>
<dbReference type="GO" id="GO:0006508">
    <property type="term" value="P:proteolysis"/>
    <property type="evidence" value="ECO:0007669"/>
    <property type="project" value="UniProtKB-KW"/>
</dbReference>
<evidence type="ECO:0000256" key="2">
    <source>
        <dbReference type="ARBA" id="ARBA00004141"/>
    </source>
</evidence>